<keyword evidence="4" id="KW-1185">Reference proteome</keyword>
<accession>A0A7Z0WJN6</accession>
<dbReference type="InterPro" id="IPR011576">
    <property type="entry name" value="Pyridox_Oxase_N"/>
</dbReference>
<keyword evidence="1" id="KW-0560">Oxidoreductase</keyword>
<dbReference type="GO" id="GO:0016627">
    <property type="term" value="F:oxidoreductase activity, acting on the CH-CH group of donors"/>
    <property type="evidence" value="ECO:0007669"/>
    <property type="project" value="TreeGrafter"/>
</dbReference>
<dbReference type="RefSeq" id="WP_075134826.1">
    <property type="nucleotide sequence ID" value="NZ_MSIF01000011.1"/>
</dbReference>
<evidence type="ECO:0000259" key="2">
    <source>
        <dbReference type="Pfam" id="PF01243"/>
    </source>
</evidence>
<name>A0A7Z0WJN6_9PSEU</name>
<dbReference type="Pfam" id="PF01243">
    <property type="entry name" value="PNPOx_N"/>
    <property type="match status" value="1"/>
</dbReference>
<protein>
    <recommendedName>
        <fullName evidence="2">Pyridoxamine 5'-phosphate oxidase N-terminal domain-containing protein</fullName>
    </recommendedName>
</protein>
<gene>
    <name evidence="3" type="ORF">BLA60_21855</name>
</gene>
<sequence>MGPLDATERMEYLAQPHVGVLSVATSDGRPPLTVPIWYAYEPGGDLTFFTGAEGQRARKTRLLEEAGQFSFSVQRPEPPYRYVTVECTVTAADRHPPVADVLAITSRYLPAEAAMEYARSQTEARSETFVLFRARPDRWLSFDFGED</sequence>
<evidence type="ECO:0000256" key="1">
    <source>
        <dbReference type="ARBA" id="ARBA00023002"/>
    </source>
</evidence>
<dbReference type="InterPro" id="IPR012349">
    <property type="entry name" value="Split_barrel_FMN-bd"/>
</dbReference>
<evidence type="ECO:0000313" key="3">
    <source>
        <dbReference type="EMBL" id="OLF08671.1"/>
    </source>
</evidence>
<dbReference type="GO" id="GO:0005829">
    <property type="term" value="C:cytosol"/>
    <property type="evidence" value="ECO:0007669"/>
    <property type="project" value="TreeGrafter"/>
</dbReference>
<dbReference type="SUPFAM" id="SSF50475">
    <property type="entry name" value="FMN-binding split barrel"/>
    <property type="match status" value="1"/>
</dbReference>
<reference evidence="3 4" key="1">
    <citation type="submission" date="2016-12" db="EMBL/GenBank/DDBJ databases">
        <title>The draft genome sequence of Actinophytocola xinjiangensis.</title>
        <authorList>
            <person name="Wang W."/>
            <person name="Yuan L."/>
        </authorList>
    </citation>
    <scope>NUCLEOTIDE SEQUENCE [LARGE SCALE GENOMIC DNA]</scope>
    <source>
        <strain evidence="3 4">CGMCC 4.4663</strain>
    </source>
</reference>
<dbReference type="AlphaFoldDB" id="A0A7Z0WJN6"/>
<dbReference type="OrthoDB" id="5242787at2"/>
<comment type="caution">
    <text evidence="3">The sequence shown here is derived from an EMBL/GenBank/DDBJ whole genome shotgun (WGS) entry which is preliminary data.</text>
</comment>
<dbReference type="EMBL" id="MSIF01000011">
    <property type="protein sequence ID" value="OLF08671.1"/>
    <property type="molecule type" value="Genomic_DNA"/>
</dbReference>
<dbReference type="PANTHER" id="PTHR35176:SF6">
    <property type="entry name" value="HEME OXYGENASE HI_0854-RELATED"/>
    <property type="match status" value="1"/>
</dbReference>
<dbReference type="InterPro" id="IPR052019">
    <property type="entry name" value="F420H2_bilvrd_red/Heme_oxyg"/>
</dbReference>
<proteinExistence type="predicted"/>
<dbReference type="Proteomes" id="UP000185696">
    <property type="component" value="Unassembled WGS sequence"/>
</dbReference>
<dbReference type="Gene3D" id="2.30.110.10">
    <property type="entry name" value="Electron Transport, Fmn-binding Protein, Chain A"/>
    <property type="match status" value="1"/>
</dbReference>
<feature type="domain" description="Pyridoxamine 5'-phosphate oxidase N-terminal" evidence="2">
    <location>
        <begin position="11"/>
        <end position="140"/>
    </location>
</feature>
<dbReference type="GO" id="GO:0070967">
    <property type="term" value="F:coenzyme F420 binding"/>
    <property type="evidence" value="ECO:0007669"/>
    <property type="project" value="TreeGrafter"/>
</dbReference>
<dbReference type="PANTHER" id="PTHR35176">
    <property type="entry name" value="HEME OXYGENASE HI_0854-RELATED"/>
    <property type="match status" value="1"/>
</dbReference>
<organism evidence="3 4">
    <name type="scientific">Actinophytocola xinjiangensis</name>
    <dbReference type="NCBI Taxonomy" id="485602"/>
    <lineage>
        <taxon>Bacteria</taxon>
        <taxon>Bacillati</taxon>
        <taxon>Actinomycetota</taxon>
        <taxon>Actinomycetes</taxon>
        <taxon>Pseudonocardiales</taxon>
        <taxon>Pseudonocardiaceae</taxon>
    </lineage>
</organism>
<evidence type="ECO:0000313" key="4">
    <source>
        <dbReference type="Proteomes" id="UP000185696"/>
    </source>
</evidence>